<evidence type="ECO:0000256" key="6">
    <source>
        <dbReference type="ARBA" id="ARBA00065226"/>
    </source>
</evidence>
<name>A0A538TQK5_UNCEI</name>
<dbReference type="CDD" id="cd03018">
    <property type="entry name" value="PRX_AhpE_like"/>
    <property type="match status" value="1"/>
</dbReference>
<evidence type="ECO:0000256" key="3">
    <source>
        <dbReference type="ARBA" id="ARBA00052774"/>
    </source>
</evidence>
<dbReference type="InterPro" id="IPR024706">
    <property type="entry name" value="Peroxiredoxin_AhpC-typ"/>
</dbReference>
<protein>
    <recommendedName>
        <fullName evidence="8">Alkyl hydroperoxide reductase E</fullName>
        <ecNumber evidence="7">1.11.1.29</ecNumber>
    </recommendedName>
    <alternativeName>
        <fullName evidence="9">Mycoredoxin-dependent peroxiredoxin</fullName>
    </alternativeName>
    <alternativeName>
        <fullName evidence="10">Peroxiredoxin AhpE</fullName>
    </alternativeName>
</protein>
<dbReference type="SUPFAM" id="SSF52833">
    <property type="entry name" value="Thioredoxin-like"/>
    <property type="match status" value="1"/>
</dbReference>
<comment type="subunit">
    <text evidence="6">Homodimer. Forms both dimers and octamers; a tightly-associated dimer and a ring-like octamer.</text>
</comment>
<evidence type="ECO:0000256" key="4">
    <source>
        <dbReference type="ARBA" id="ARBA00056930"/>
    </source>
</evidence>
<accession>A0A538TQK5</accession>
<dbReference type="InterPro" id="IPR036249">
    <property type="entry name" value="Thioredoxin-like_sf"/>
</dbReference>
<evidence type="ECO:0000256" key="5">
    <source>
        <dbReference type="ARBA" id="ARBA00060973"/>
    </source>
</evidence>
<dbReference type="GO" id="GO:0016209">
    <property type="term" value="F:antioxidant activity"/>
    <property type="evidence" value="ECO:0007669"/>
    <property type="project" value="InterPro"/>
</dbReference>
<evidence type="ECO:0000259" key="12">
    <source>
        <dbReference type="PROSITE" id="PS51352"/>
    </source>
</evidence>
<gene>
    <name evidence="13" type="ORF">E6K79_03295</name>
</gene>
<dbReference type="InterPro" id="IPR050455">
    <property type="entry name" value="Tpx_Peroxidase_subfamily"/>
</dbReference>
<feature type="domain" description="Thioredoxin" evidence="12">
    <location>
        <begin position="7"/>
        <end position="157"/>
    </location>
</feature>
<dbReference type="InterPro" id="IPR013766">
    <property type="entry name" value="Thioredoxin_domain"/>
</dbReference>
<organism evidence="13 14">
    <name type="scientific">Eiseniibacteriota bacterium</name>
    <dbReference type="NCBI Taxonomy" id="2212470"/>
    <lineage>
        <taxon>Bacteria</taxon>
        <taxon>Candidatus Eiseniibacteriota</taxon>
    </lineage>
</organism>
<evidence type="ECO:0000256" key="11">
    <source>
        <dbReference type="PIRSR" id="PIRSR000239-1"/>
    </source>
</evidence>
<comment type="similarity">
    <text evidence="5">Belongs to the peroxiredoxin family. AhpE subfamily.</text>
</comment>
<dbReference type="PANTHER" id="PTHR43110:SF1">
    <property type="entry name" value="THIOL PEROXIDASE"/>
    <property type="match status" value="1"/>
</dbReference>
<dbReference type="AlphaFoldDB" id="A0A538TQK5"/>
<comment type="function">
    <text evidence="4">Thiol-specific peroxidase that catalyzes the reduction of hydrogen peroxide and organic hydroperoxides to water and alcohols, respectively. Plays a role in cell protection against oxidative stress by detoxifying peroxides. May represent an important antioxidant defense against cytotoxic peroxides, especially peroxynitrite, which can be formed by activated macrophages during infection.</text>
</comment>
<keyword evidence="1" id="KW-0560">Oxidoreductase</keyword>
<feature type="active site" description="Cysteine sulfenic acid (-SOH) intermediate; for peroxidase activity" evidence="11">
    <location>
        <position position="50"/>
    </location>
</feature>
<dbReference type="PROSITE" id="PS51352">
    <property type="entry name" value="THIOREDOXIN_2"/>
    <property type="match status" value="1"/>
</dbReference>
<dbReference type="EC" id="1.11.1.29" evidence="7"/>
<evidence type="ECO:0000256" key="1">
    <source>
        <dbReference type="ARBA" id="ARBA00023002"/>
    </source>
</evidence>
<comment type="caution">
    <text evidence="13">The sequence shown here is derived from an EMBL/GenBank/DDBJ whole genome shotgun (WGS) entry which is preliminary data.</text>
</comment>
<evidence type="ECO:0000313" key="14">
    <source>
        <dbReference type="Proteomes" id="UP000317691"/>
    </source>
</evidence>
<evidence type="ECO:0000256" key="8">
    <source>
        <dbReference type="ARBA" id="ARBA00068979"/>
    </source>
</evidence>
<evidence type="ECO:0000256" key="10">
    <source>
        <dbReference type="ARBA" id="ARBA00083736"/>
    </source>
</evidence>
<evidence type="ECO:0000256" key="9">
    <source>
        <dbReference type="ARBA" id="ARBA00082991"/>
    </source>
</evidence>
<keyword evidence="2" id="KW-0676">Redox-active center</keyword>
<dbReference type="InterPro" id="IPR000866">
    <property type="entry name" value="AhpC/TSA"/>
</dbReference>
<dbReference type="Pfam" id="PF00578">
    <property type="entry name" value="AhpC-TSA"/>
    <property type="match status" value="1"/>
</dbReference>
<dbReference type="Gene3D" id="3.40.30.10">
    <property type="entry name" value="Glutaredoxin"/>
    <property type="match status" value="1"/>
</dbReference>
<dbReference type="PIRSF" id="PIRSF000239">
    <property type="entry name" value="AHPC"/>
    <property type="match status" value="1"/>
</dbReference>
<evidence type="ECO:0000256" key="7">
    <source>
        <dbReference type="ARBA" id="ARBA00067009"/>
    </source>
</evidence>
<dbReference type="Proteomes" id="UP000317691">
    <property type="component" value="Unassembled WGS sequence"/>
</dbReference>
<dbReference type="PANTHER" id="PTHR43110">
    <property type="entry name" value="THIOL PEROXIDASE"/>
    <property type="match status" value="1"/>
</dbReference>
<comment type="catalytic activity">
    <reaction evidence="3">
        <text>[mycoredoxin]-L-dithiol + a hydroperoxide = [mycoredoxin]-L-disulfide + an alcohol + H2O</text>
        <dbReference type="Rhea" id="RHEA:62640"/>
        <dbReference type="Rhea" id="RHEA-COMP:16137"/>
        <dbReference type="Rhea" id="RHEA-COMP:16138"/>
        <dbReference type="ChEBI" id="CHEBI:15377"/>
        <dbReference type="ChEBI" id="CHEBI:29950"/>
        <dbReference type="ChEBI" id="CHEBI:30879"/>
        <dbReference type="ChEBI" id="CHEBI:35924"/>
        <dbReference type="ChEBI" id="CHEBI:50058"/>
        <dbReference type="EC" id="1.11.1.29"/>
    </reaction>
</comment>
<dbReference type="FunFam" id="3.40.30.10:FF:000118">
    <property type="entry name" value="Peroxiredoxin AhpE"/>
    <property type="match status" value="1"/>
</dbReference>
<evidence type="ECO:0000313" key="13">
    <source>
        <dbReference type="EMBL" id="TMQ65907.1"/>
    </source>
</evidence>
<reference evidence="13 14" key="1">
    <citation type="journal article" date="2019" name="Nat. Microbiol.">
        <title>Mediterranean grassland soil C-N compound turnover is dependent on rainfall and depth, and is mediated by genomically divergent microorganisms.</title>
        <authorList>
            <person name="Diamond S."/>
            <person name="Andeer P.F."/>
            <person name="Li Z."/>
            <person name="Crits-Christoph A."/>
            <person name="Burstein D."/>
            <person name="Anantharaman K."/>
            <person name="Lane K.R."/>
            <person name="Thomas B.C."/>
            <person name="Pan C."/>
            <person name="Northen T.R."/>
            <person name="Banfield J.F."/>
        </authorList>
    </citation>
    <scope>NUCLEOTIDE SEQUENCE [LARGE SCALE GENOMIC DNA]</scope>
    <source>
        <strain evidence="13">WS_9</strain>
    </source>
</reference>
<dbReference type="GO" id="GO:0016491">
    <property type="term" value="F:oxidoreductase activity"/>
    <property type="evidence" value="ECO:0007669"/>
    <property type="project" value="UniProtKB-KW"/>
</dbReference>
<dbReference type="EMBL" id="VBOZ01000010">
    <property type="protein sequence ID" value="TMQ65907.1"/>
    <property type="molecule type" value="Genomic_DNA"/>
</dbReference>
<evidence type="ECO:0000256" key="2">
    <source>
        <dbReference type="ARBA" id="ARBA00023284"/>
    </source>
</evidence>
<sequence length="157" mass="17340">MAQTATLKVGDKAPDFSLVDHTNNKVTLSSFLGKKNVALIFHPLAFTSVCSIQMPGYSKERQTFDGLNTQVLGISVDSVPAHKAWADQLGGIDYPMLSDFHPHGEVAKQYGILRPEGYAERATFVIDTKGIVRYIEIHEIGKLPDQSKLIEALRDLK</sequence>
<proteinExistence type="inferred from homology"/>